<comment type="caution">
    <text evidence="3">The sequence shown here is derived from an EMBL/GenBank/DDBJ whole genome shotgun (WGS) entry which is preliminary data.</text>
</comment>
<evidence type="ECO:0000256" key="1">
    <source>
        <dbReference type="ARBA" id="ARBA00023172"/>
    </source>
</evidence>
<reference evidence="4 5" key="2">
    <citation type="submission" date="2024-05" db="EMBL/GenBank/DDBJ databases">
        <authorList>
            <person name="Chen Y."/>
            <person name="Shah S."/>
            <person name="Dougan E. K."/>
            <person name="Thang M."/>
            <person name="Chan C."/>
        </authorList>
    </citation>
    <scope>NUCLEOTIDE SEQUENCE [LARGE SCALE GENOMIC DNA]</scope>
</reference>
<dbReference type="InterPro" id="IPR011010">
    <property type="entry name" value="DNA_brk_join_enz"/>
</dbReference>
<dbReference type="SUPFAM" id="SSF56349">
    <property type="entry name" value="DNA breaking-rejoining enzymes"/>
    <property type="match status" value="1"/>
</dbReference>
<evidence type="ECO:0000256" key="2">
    <source>
        <dbReference type="SAM" id="MobiDB-lite"/>
    </source>
</evidence>
<dbReference type="GO" id="GO:0003677">
    <property type="term" value="F:DNA binding"/>
    <property type="evidence" value="ECO:0007669"/>
    <property type="project" value="InterPro"/>
</dbReference>
<keyword evidence="5" id="KW-1185">Reference proteome</keyword>
<name>A0A9P1D872_9DINO</name>
<accession>A0A9P1D872</accession>
<protein>
    <recommendedName>
        <fullName evidence="6">Tyr recombinase domain-containing protein</fullName>
    </recommendedName>
</protein>
<dbReference type="InterPro" id="IPR013762">
    <property type="entry name" value="Integrase-like_cat_sf"/>
</dbReference>
<sequence>LGAGTGFGIALHLQQFCYKIFLLPEELSELLPSFLIQFCDHPDLIPFVHIWTSRARLARAFRAGVSAHRVLQGLFDKQVCPPGFSVRVRNQVYVVARCRQFPGVPSRVPVPAMATRVSLEPLSFEVIAEKIQQVSAKKVLATAVLVYWTSWWTKRGPACSSAGKSKYLWKIPPAVSLESAHVGAMALVDFVADCAAQFARTPALRGAASTGLLRMTVRGAVARPASRGVLQLAAAWIDEMAEIDENLQKYFTGEDGEGLPEPSASGAAYVEADVVQQLQARIAQLEAQAGARTLPSVAPVVDLAPATGAPTAAQDAFAELEDLVSAALGSESGNSQSGVTICVAREAFVRTMEDVIQTGRLIATNAFNDLGLPPDQVNSGLMRRCQFGWLLTGMPDPNLQAISMNRKRIDLTPVYAKVAAAPWVAGSIAYLKDLDYLEGRLKNPKVSDKPSKEDPTDEDAPKGPRRSWKPKKPQNKTKADPSACAGYGYSDERWAMVCKLERLIGHSGSPPTNGLTNPGEGLTAVDDIAQLQEEDVDTACPSWLAALCEGNHDRFDRILEASKCTKLAARWLQFLLLLGVGDIERNPGPGFVRRPRVPRGELSMTVGFAEATTKRMQSCLDSFAVWLASGLSLDAIGWDFVAGPLALRAYGMYLFSEGFPRYMYVCTITAMQDTYPHLRPFFSSAWQIDRKWQQFEPGHCRPVLSAPIFRAITSLCLLWKWYRWLGITLIGFLGMLHPAEFIHLVGADILLPEDTLSDSPVFYVHIRNPKTARLARKQHCKIDDSTVLAYVTAVFGDLQPAAPLFLGGSSAYRRRWNLVLDKLGIAVSMHRRGATPAVLRGSGATALYLQSEDLSLIQWRGRWAQLKTVEHYIQEVAGQSLLAQMSPHPREVVKLFAEAAEPLISAFL</sequence>
<gene>
    <name evidence="3" type="ORF">C1SCF055_LOCUS31674</name>
</gene>
<dbReference type="Proteomes" id="UP001152797">
    <property type="component" value="Unassembled WGS sequence"/>
</dbReference>
<dbReference type="Gene3D" id="1.10.443.10">
    <property type="entry name" value="Intergrase catalytic core"/>
    <property type="match status" value="1"/>
</dbReference>
<feature type="non-terminal residue" evidence="3">
    <location>
        <position position="1"/>
    </location>
</feature>
<feature type="non-terminal residue" evidence="3">
    <location>
        <position position="908"/>
    </location>
</feature>
<evidence type="ECO:0000313" key="3">
    <source>
        <dbReference type="EMBL" id="CAI4005993.1"/>
    </source>
</evidence>
<proteinExistence type="predicted"/>
<feature type="compositionally biased region" description="Basic and acidic residues" evidence="2">
    <location>
        <begin position="442"/>
        <end position="462"/>
    </location>
</feature>
<evidence type="ECO:0008006" key="6">
    <source>
        <dbReference type="Google" id="ProtNLM"/>
    </source>
</evidence>
<feature type="compositionally biased region" description="Basic residues" evidence="2">
    <location>
        <begin position="463"/>
        <end position="475"/>
    </location>
</feature>
<dbReference type="AlphaFoldDB" id="A0A9P1D872"/>
<evidence type="ECO:0000313" key="4">
    <source>
        <dbReference type="EMBL" id="CAL4793305.1"/>
    </source>
</evidence>
<dbReference type="EMBL" id="CAMXCT030003739">
    <property type="protein sequence ID" value="CAL4793305.1"/>
    <property type="molecule type" value="Genomic_DNA"/>
</dbReference>
<dbReference type="EMBL" id="CAMXCT010003739">
    <property type="protein sequence ID" value="CAI4005993.1"/>
    <property type="molecule type" value="Genomic_DNA"/>
</dbReference>
<organism evidence="3">
    <name type="scientific">Cladocopium goreaui</name>
    <dbReference type="NCBI Taxonomy" id="2562237"/>
    <lineage>
        <taxon>Eukaryota</taxon>
        <taxon>Sar</taxon>
        <taxon>Alveolata</taxon>
        <taxon>Dinophyceae</taxon>
        <taxon>Suessiales</taxon>
        <taxon>Symbiodiniaceae</taxon>
        <taxon>Cladocopium</taxon>
    </lineage>
</organism>
<reference evidence="3" key="1">
    <citation type="submission" date="2022-10" db="EMBL/GenBank/DDBJ databases">
        <authorList>
            <person name="Chen Y."/>
            <person name="Dougan E. K."/>
            <person name="Chan C."/>
            <person name="Rhodes N."/>
            <person name="Thang M."/>
        </authorList>
    </citation>
    <scope>NUCLEOTIDE SEQUENCE</scope>
</reference>
<dbReference type="EMBL" id="CAMXCT020003739">
    <property type="protein sequence ID" value="CAL1159368.1"/>
    <property type="molecule type" value="Genomic_DNA"/>
</dbReference>
<dbReference type="GO" id="GO:0006310">
    <property type="term" value="P:DNA recombination"/>
    <property type="evidence" value="ECO:0007669"/>
    <property type="project" value="UniProtKB-KW"/>
</dbReference>
<keyword evidence="1" id="KW-0233">DNA recombination</keyword>
<evidence type="ECO:0000313" key="5">
    <source>
        <dbReference type="Proteomes" id="UP001152797"/>
    </source>
</evidence>
<dbReference type="OrthoDB" id="445327at2759"/>
<feature type="region of interest" description="Disordered" evidence="2">
    <location>
        <begin position="442"/>
        <end position="483"/>
    </location>
</feature>
<dbReference type="GO" id="GO:0015074">
    <property type="term" value="P:DNA integration"/>
    <property type="evidence" value="ECO:0007669"/>
    <property type="project" value="InterPro"/>
</dbReference>